<evidence type="ECO:0000313" key="2">
    <source>
        <dbReference type="EMBL" id="MFD1048089.1"/>
    </source>
</evidence>
<evidence type="ECO:0000259" key="1">
    <source>
        <dbReference type="Pfam" id="PF13454"/>
    </source>
</evidence>
<keyword evidence="3" id="KW-1185">Reference proteome</keyword>
<dbReference type="SUPFAM" id="SSF51905">
    <property type="entry name" value="FAD/NAD(P)-binding domain"/>
    <property type="match status" value="1"/>
</dbReference>
<name>A0ABW3MEN1_9PSEU</name>
<dbReference type="InterPro" id="IPR038732">
    <property type="entry name" value="HpyO/CreE_NAD-binding"/>
</dbReference>
<dbReference type="Pfam" id="PF13454">
    <property type="entry name" value="NAD_binding_9"/>
    <property type="match status" value="1"/>
</dbReference>
<sequence length="290" mass="31993">MERIGANVDPDLALHVHLIDPYPPGAGRVWRYAQSPLLRMNSMAEDVTMFLDDTVVVDGPIRPGPSLWEWVEEVRGGRIVMELPEDVRDEVDTMSSTTFPTRRLQSGYLAWFFEHVRQNLPPNVTVTVHQATATSVAGDDGPQEITLTTGTLTVDLVLFALGHLDSEPDPTAAELGRYAAEHGLFYLPPAYSADTDLSGIEPGQDVLMRGFGLAFVDLMVLLTEGRGGKYRTEPDGTLTYLPSGEEPRMFVGSRRGVPYHSKTNYRLRADRPPLPRFFGPDAVVEAVTLA</sequence>
<comment type="caution">
    <text evidence="2">The sequence shown here is derived from an EMBL/GenBank/DDBJ whole genome shotgun (WGS) entry which is preliminary data.</text>
</comment>
<dbReference type="Proteomes" id="UP001597045">
    <property type="component" value="Unassembled WGS sequence"/>
</dbReference>
<proteinExistence type="predicted"/>
<gene>
    <name evidence="2" type="ORF">ACFQ1S_22390</name>
</gene>
<reference evidence="3" key="1">
    <citation type="journal article" date="2019" name="Int. J. Syst. Evol. Microbiol.">
        <title>The Global Catalogue of Microorganisms (GCM) 10K type strain sequencing project: providing services to taxonomists for standard genome sequencing and annotation.</title>
        <authorList>
            <consortium name="The Broad Institute Genomics Platform"/>
            <consortium name="The Broad Institute Genome Sequencing Center for Infectious Disease"/>
            <person name="Wu L."/>
            <person name="Ma J."/>
        </authorList>
    </citation>
    <scope>NUCLEOTIDE SEQUENCE [LARGE SCALE GENOMIC DNA]</scope>
    <source>
        <strain evidence="3">JCM 31486</strain>
    </source>
</reference>
<evidence type="ECO:0000313" key="3">
    <source>
        <dbReference type="Proteomes" id="UP001597045"/>
    </source>
</evidence>
<dbReference type="EMBL" id="JBHTIS010001397">
    <property type="protein sequence ID" value="MFD1048089.1"/>
    <property type="molecule type" value="Genomic_DNA"/>
</dbReference>
<dbReference type="InterPro" id="IPR036188">
    <property type="entry name" value="FAD/NAD-bd_sf"/>
</dbReference>
<organism evidence="2 3">
    <name type="scientific">Kibdelosporangium lantanae</name>
    <dbReference type="NCBI Taxonomy" id="1497396"/>
    <lineage>
        <taxon>Bacteria</taxon>
        <taxon>Bacillati</taxon>
        <taxon>Actinomycetota</taxon>
        <taxon>Actinomycetes</taxon>
        <taxon>Pseudonocardiales</taxon>
        <taxon>Pseudonocardiaceae</taxon>
        <taxon>Kibdelosporangium</taxon>
    </lineage>
</organism>
<accession>A0ABW3MEN1</accession>
<feature type="domain" description="FAD-dependent urate hydroxylase HpyO/Asp monooxygenase CreE-like FAD/NAD(P)-binding" evidence="1">
    <location>
        <begin position="3"/>
        <end position="163"/>
    </location>
</feature>
<feature type="non-terminal residue" evidence="2">
    <location>
        <position position="290"/>
    </location>
</feature>
<protein>
    <submittedName>
        <fullName evidence="2">FAD/NAD(P)-binding protein</fullName>
    </submittedName>
</protein>